<sequence length="75" mass="8504">MQNYDLGLHGGVGVRGDVLPYKLRAQVASLSSSGTPAQICQPMSNNKQCKMQQYPKQWSHFLRRNMLKSRNILIN</sequence>
<proteinExistence type="predicted"/>
<evidence type="ECO:0000313" key="2">
    <source>
        <dbReference type="Proteomes" id="UP000694523"/>
    </source>
</evidence>
<dbReference type="AlphaFoldDB" id="A0A8C6UPM7"/>
<protein>
    <submittedName>
        <fullName evidence="1">Uncharacterized protein</fullName>
    </submittedName>
</protein>
<dbReference type="Ensembl" id="ENSNMLT00000043994.1">
    <property type="protein sequence ID" value="ENSNMLP00000039539.1"/>
    <property type="gene ID" value="ENSNMLG00000024348.1"/>
</dbReference>
<keyword evidence="2" id="KW-1185">Reference proteome</keyword>
<reference evidence="1" key="2">
    <citation type="submission" date="2025-09" db="UniProtKB">
        <authorList>
            <consortium name="Ensembl"/>
        </authorList>
    </citation>
    <scope>IDENTIFICATION</scope>
</reference>
<accession>A0A8C6UPM7</accession>
<reference evidence="1" key="1">
    <citation type="submission" date="2025-08" db="UniProtKB">
        <authorList>
            <consortium name="Ensembl"/>
        </authorList>
    </citation>
    <scope>IDENTIFICATION</scope>
</reference>
<evidence type="ECO:0000313" key="1">
    <source>
        <dbReference type="Ensembl" id="ENSNMLP00000039539.1"/>
    </source>
</evidence>
<organism evidence="1 2">
    <name type="scientific">Neogobius melanostomus</name>
    <name type="common">round goby</name>
    <dbReference type="NCBI Taxonomy" id="47308"/>
    <lineage>
        <taxon>Eukaryota</taxon>
        <taxon>Metazoa</taxon>
        <taxon>Chordata</taxon>
        <taxon>Craniata</taxon>
        <taxon>Vertebrata</taxon>
        <taxon>Euteleostomi</taxon>
        <taxon>Actinopterygii</taxon>
        <taxon>Neopterygii</taxon>
        <taxon>Teleostei</taxon>
        <taxon>Neoteleostei</taxon>
        <taxon>Acanthomorphata</taxon>
        <taxon>Gobiaria</taxon>
        <taxon>Gobiiformes</taxon>
        <taxon>Gobioidei</taxon>
        <taxon>Gobiidae</taxon>
        <taxon>Benthophilinae</taxon>
        <taxon>Neogobiini</taxon>
        <taxon>Neogobius</taxon>
    </lineage>
</organism>
<dbReference type="Proteomes" id="UP000694523">
    <property type="component" value="Unplaced"/>
</dbReference>
<name>A0A8C6UPM7_9GOBI</name>